<dbReference type="AlphaFoldDB" id="A0A9Q1R726"/>
<dbReference type="PANTHER" id="PTHR48040:SF45">
    <property type="entry name" value="PLEIOTROPIC DRUG RESISTANCE PROTEIN 1-LIKE"/>
    <property type="match status" value="1"/>
</dbReference>
<sequence>MILTDIQPYKFVTVREFCEKFQSFHIGQKLGDEFGVHFDKSKSHHAALTTRSYGVSKKELLKACSAREFLLMKSLS</sequence>
<dbReference type="PANTHER" id="PTHR48040">
    <property type="entry name" value="PLEIOTROPIC DRUG RESISTANCE PROTEIN 1-LIKE ISOFORM X1"/>
    <property type="match status" value="1"/>
</dbReference>
<accession>A0A9Q1R726</accession>
<proteinExistence type="predicted"/>
<name>A0A9Q1R726_9SOLA</name>
<dbReference type="EMBL" id="JAJAGQ010000014">
    <property type="protein sequence ID" value="KAJ8543109.1"/>
    <property type="molecule type" value="Genomic_DNA"/>
</dbReference>
<comment type="caution">
    <text evidence="1">The sequence shown here is derived from an EMBL/GenBank/DDBJ whole genome shotgun (WGS) entry which is preliminary data.</text>
</comment>
<reference evidence="2" key="1">
    <citation type="journal article" date="2023" name="Proc. Natl. Acad. Sci. U.S.A.">
        <title>Genomic and structural basis for evolution of tropane alkaloid biosynthesis.</title>
        <authorList>
            <person name="Wanga Y.-J."/>
            <person name="Taina T."/>
            <person name="Yua J.-Y."/>
            <person name="Lia J."/>
            <person name="Xua B."/>
            <person name="Chenc J."/>
            <person name="D'Auriad J.C."/>
            <person name="Huanga J.-P."/>
            <person name="Huanga S.-X."/>
        </authorList>
    </citation>
    <scope>NUCLEOTIDE SEQUENCE [LARGE SCALE GENOMIC DNA]</scope>
    <source>
        <strain evidence="2">cv. KIB-2019</strain>
    </source>
</reference>
<evidence type="ECO:0000313" key="1">
    <source>
        <dbReference type="EMBL" id="KAJ8543109.1"/>
    </source>
</evidence>
<dbReference type="Proteomes" id="UP001152561">
    <property type="component" value="Unassembled WGS sequence"/>
</dbReference>
<evidence type="ECO:0000313" key="2">
    <source>
        <dbReference type="Proteomes" id="UP001152561"/>
    </source>
</evidence>
<dbReference type="OrthoDB" id="66620at2759"/>
<gene>
    <name evidence="1" type="ORF">K7X08_005632</name>
</gene>
<keyword evidence="2" id="KW-1185">Reference proteome</keyword>
<organism evidence="1 2">
    <name type="scientific">Anisodus acutangulus</name>
    <dbReference type="NCBI Taxonomy" id="402998"/>
    <lineage>
        <taxon>Eukaryota</taxon>
        <taxon>Viridiplantae</taxon>
        <taxon>Streptophyta</taxon>
        <taxon>Embryophyta</taxon>
        <taxon>Tracheophyta</taxon>
        <taxon>Spermatophyta</taxon>
        <taxon>Magnoliopsida</taxon>
        <taxon>eudicotyledons</taxon>
        <taxon>Gunneridae</taxon>
        <taxon>Pentapetalae</taxon>
        <taxon>asterids</taxon>
        <taxon>lamiids</taxon>
        <taxon>Solanales</taxon>
        <taxon>Solanaceae</taxon>
        <taxon>Solanoideae</taxon>
        <taxon>Hyoscyameae</taxon>
        <taxon>Anisodus</taxon>
    </lineage>
</organism>
<protein>
    <submittedName>
        <fullName evidence="1">Uncharacterized protein</fullName>
    </submittedName>
</protein>